<keyword evidence="1" id="KW-1133">Transmembrane helix</keyword>
<feature type="domain" description="Immunoglobulin" evidence="2">
    <location>
        <begin position="38"/>
        <end position="134"/>
    </location>
</feature>
<feature type="transmembrane region" description="Helical" evidence="1">
    <location>
        <begin position="267"/>
        <end position="288"/>
    </location>
</feature>
<name>A0A3Q3N9N3_9LABR</name>
<reference evidence="3" key="1">
    <citation type="submission" date="2025-08" db="UniProtKB">
        <authorList>
            <consortium name="Ensembl"/>
        </authorList>
    </citation>
    <scope>IDENTIFICATION</scope>
</reference>
<dbReference type="Proteomes" id="UP000261660">
    <property type="component" value="Unplaced"/>
</dbReference>
<dbReference type="GeneTree" id="ENSGT00940000174101"/>
<dbReference type="GO" id="GO:1990782">
    <property type="term" value="F:protein tyrosine kinase binding"/>
    <property type="evidence" value="ECO:0007669"/>
    <property type="project" value="TreeGrafter"/>
</dbReference>
<dbReference type="SMART" id="SM00409">
    <property type="entry name" value="IG"/>
    <property type="match status" value="2"/>
</dbReference>
<keyword evidence="1" id="KW-0812">Transmembrane</keyword>
<dbReference type="PANTHER" id="PTHR11422:SF5">
    <property type="entry name" value="DIVERSE IMMUNOGLOBULIN DOMAIN-CONTAINING PROTEIN 1.1 ISOFORM X1-RELATED"/>
    <property type="match status" value="1"/>
</dbReference>
<dbReference type="GO" id="GO:0045121">
    <property type="term" value="C:membrane raft"/>
    <property type="evidence" value="ECO:0007669"/>
    <property type="project" value="TreeGrafter"/>
</dbReference>
<dbReference type="InterPro" id="IPR013783">
    <property type="entry name" value="Ig-like_fold"/>
</dbReference>
<dbReference type="InParanoid" id="A0A3Q3N9N3"/>
<dbReference type="GO" id="GO:0042289">
    <property type="term" value="F:MHC class II protein binding"/>
    <property type="evidence" value="ECO:0007669"/>
    <property type="project" value="TreeGrafter"/>
</dbReference>
<dbReference type="FunCoup" id="A0A3Q3N9N3">
    <property type="interactions" value="1"/>
</dbReference>
<evidence type="ECO:0000313" key="3">
    <source>
        <dbReference type="Ensembl" id="ENSLBEP00000030740.1"/>
    </source>
</evidence>
<dbReference type="GO" id="GO:0042110">
    <property type="term" value="P:T cell activation"/>
    <property type="evidence" value="ECO:0007669"/>
    <property type="project" value="TreeGrafter"/>
</dbReference>
<accession>A0A3Q3N9N3</accession>
<organism evidence="3 4">
    <name type="scientific">Labrus bergylta</name>
    <name type="common">ballan wrasse</name>
    <dbReference type="NCBI Taxonomy" id="56723"/>
    <lineage>
        <taxon>Eukaryota</taxon>
        <taxon>Metazoa</taxon>
        <taxon>Chordata</taxon>
        <taxon>Craniata</taxon>
        <taxon>Vertebrata</taxon>
        <taxon>Euteleostomi</taxon>
        <taxon>Actinopterygii</taxon>
        <taxon>Neopterygii</taxon>
        <taxon>Teleostei</taxon>
        <taxon>Neoteleostei</taxon>
        <taxon>Acanthomorphata</taxon>
        <taxon>Eupercaria</taxon>
        <taxon>Labriformes</taxon>
        <taxon>Labridae</taxon>
        <taxon>Labrus</taxon>
    </lineage>
</organism>
<dbReference type="GO" id="GO:0009897">
    <property type="term" value="C:external side of plasma membrane"/>
    <property type="evidence" value="ECO:0007669"/>
    <property type="project" value="TreeGrafter"/>
</dbReference>
<reference evidence="3" key="2">
    <citation type="submission" date="2025-09" db="UniProtKB">
        <authorList>
            <consortium name="Ensembl"/>
        </authorList>
    </citation>
    <scope>IDENTIFICATION</scope>
</reference>
<dbReference type="AlphaFoldDB" id="A0A3Q3N9N3"/>
<dbReference type="Gene3D" id="2.60.40.10">
    <property type="entry name" value="Immunoglobulins"/>
    <property type="match status" value="1"/>
</dbReference>
<sequence length="308" mass="34142">MFLTSSSFHSATHSASSSLHDKTLGLIYMRHIRTCLWSLFVYGTAGDQALLPCTNLITSDCSRISWTFFFKGDGVRYTTEVDQGKVRADSDKVDRMSLSPNCSLVLRDLKTKDAGSYVCLQDGNGITDIYFSVLTIMSVSTITDLQRGGNLSLSCVLFTFFDAGSCKSYSNVFDLSWTTVDDTELLRDSRYTLTSHNRCNATLAVTNLQREDNNRKLRCQINTTRNHQALFLDFTSTFLFGDSSPSPSPSPSVIPVAVSDCSVPLPVSRIVLCVALPVMVIMVGFFTWRADKKRAEASTAGIELQEFR</sequence>
<dbReference type="Ensembl" id="ENSLBET00000032154.1">
    <property type="protein sequence ID" value="ENSLBEP00000030740.1"/>
    <property type="gene ID" value="ENSLBEG00000023221.1"/>
</dbReference>
<feature type="domain" description="Immunoglobulin" evidence="2">
    <location>
        <begin position="140"/>
        <end position="240"/>
    </location>
</feature>
<evidence type="ECO:0000259" key="2">
    <source>
        <dbReference type="SMART" id="SM00409"/>
    </source>
</evidence>
<dbReference type="SUPFAM" id="SSF48726">
    <property type="entry name" value="Immunoglobulin"/>
    <property type="match status" value="1"/>
</dbReference>
<protein>
    <recommendedName>
        <fullName evidence="2">Immunoglobulin domain-containing protein</fullName>
    </recommendedName>
</protein>
<dbReference type="GO" id="GO:0035723">
    <property type="term" value="P:interleukin-15-mediated signaling pathway"/>
    <property type="evidence" value="ECO:0007669"/>
    <property type="project" value="TreeGrafter"/>
</dbReference>
<proteinExistence type="predicted"/>
<evidence type="ECO:0000256" key="1">
    <source>
        <dbReference type="SAM" id="Phobius"/>
    </source>
</evidence>
<evidence type="ECO:0000313" key="4">
    <source>
        <dbReference type="Proteomes" id="UP000261660"/>
    </source>
</evidence>
<dbReference type="InterPro" id="IPR003599">
    <property type="entry name" value="Ig_sub"/>
</dbReference>
<dbReference type="PANTHER" id="PTHR11422">
    <property type="entry name" value="T-CELL SURFACE GLYCOPROTEIN CD4"/>
    <property type="match status" value="1"/>
</dbReference>
<dbReference type="InterPro" id="IPR036179">
    <property type="entry name" value="Ig-like_dom_sf"/>
</dbReference>
<keyword evidence="4" id="KW-1185">Reference proteome</keyword>
<dbReference type="GO" id="GO:0070374">
    <property type="term" value="P:positive regulation of ERK1 and ERK2 cascade"/>
    <property type="evidence" value="ECO:0007669"/>
    <property type="project" value="TreeGrafter"/>
</dbReference>
<keyword evidence="1" id="KW-0472">Membrane</keyword>